<dbReference type="AlphaFoldDB" id="A0A835A2K0"/>
<dbReference type="Gene3D" id="1.10.110.10">
    <property type="entry name" value="Plant lipid-transfer and hydrophobic proteins"/>
    <property type="match status" value="1"/>
</dbReference>
<organism evidence="3 5">
    <name type="scientific">Digitaria exilis</name>
    <dbReference type="NCBI Taxonomy" id="1010633"/>
    <lineage>
        <taxon>Eukaryota</taxon>
        <taxon>Viridiplantae</taxon>
        <taxon>Streptophyta</taxon>
        <taxon>Embryophyta</taxon>
        <taxon>Tracheophyta</taxon>
        <taxon>Spermatophyta</taxon>
        <taxon>Magnoliopsida</taxon>
        <taxon>Liliopsida</taxon>
        <taxon>Poales</taxon>
        <taxon>Poaceae</taxon>
        <taxon>PACMAD clade</taxon>
        <taxon>Panicoideae</taxon>
        <taxon>Panicodae</taxon>
        <taxon>Paniceae</taxon>
        <taxon>Anthephorinae</taxon>
        <taxon>Digitaria</taxon>
    </lineage>
</organism>
<dbReference type="Pfam" id="PF14368">
    <property type="entry name" value="LTP_2"/>
    <property type="match status" value="1"/>
</dbReference>
<name>A0A835A2K0_9POAL</name>
<dbReference type="InterPro" id="IPR016140">
    <property type="entry name" value="Bifunc_inhib/LTP/seed_store"/>
</dbReference>
<keyword evidence="5" id="KW-1185">Reference proteome</keyword>
<gene>
    <name evidence="4" type="ORF">HU200_021676</name>
    <name evidence="3" type="ORF">HU200_063899</name>
</gene>
<dbReference type="EMBL" id="JACEFO010001666">
    <property type="protein sequence ID" value="KAF8723712.1"/>
    <property type="molecule type" value="Genomic_DNA"/>
</dbReference>
<comment type="caution">
    <text evidence="3">The sequence shown here is derived from an EMBL/GenBank/DDBJ whole genome shotgun (WGS) entry which is preliminary data.</text>
</comment>
<evidence type="ECO:0000313" key="5">
    <source>
        <dbReference type="Proteomes" id="UP000636709"/>
    </source>
</evidence>
<feature type="chain" id="PRO_5033642768" description="Bifunctional inhibitor/plant lipid transfer protein/seed storage helical domain-containing protein" evidence="1">
    <location>
        <begin position="28"/>
        <end position="116"/>
    </location>
</feature>
<evidence type="ECO:0000313" key="3">
    <source>
        <dbReference type="EMBL" id="KAF8650527.1"/>
    </source>
</evidence>
<reference evidence="3" key="1">
    <citation type="submission" date="2020-07" db="EMBL/GenBank/DDBJ databases">
        <title>Genome sequence and genetic diversity analysis of an under-domesticated orphan crop, white fonio (Digitaria exilis).</title>
        <authorList>
            <person name="Bennetzen J.L."/>
            <person name="Chen S."/>
            <person name="Ma X."/>
            <person name="Wang X."/>
            <person name="Yssel A.E.J."/>
            <person name="Chaluvadi S.R."/>
            <person name="Johnson M."/>
            <person name="Gangashetty P."/>
            <person name="Hamidou F."/>
            <person name="Sanogo M.D."/>
            <person name="Zwaenepoel A."/>
            <person name="Wallace J."/>
            <person name="Van De Peer Y."/>
            <person name="Van Deynze A."/>
        </authorList>
    </citation>
    <scope>NUCLEOTIDE SEQUENCE</scope>
    <source>
        <tissue evidence="3">Leaves</tissue>
    </source>
</reference>
<sequence length="116" mass="13497">MMSVKVAIQLLVFYFVFTMFTAQHVWGEQDCYEEKRLLKQHCLRSIINMGRYLPPTAICMIVVETSDMNCICRVINDEDEQALNMEKIVRLARECGNPVTDEKCGSKYTKILNSFF</sequence>
<evidence type="ECO:0000259" key="2">
    <source>
        <dbReference type="Pfam" id="PF14368"/>
    </source>
</evidence>
<evidence type="ECO:0000313" key="4">
    <source>
        <dbReference type="EMBL" id="KAF8723712.1"/>
    </source>
</evidence>
<dbReference type="PANTHER" id="PTHR33286:SF24">
    <property type="entry name" value="BIFUNCTIONAL INHIBITOR_PLANT LIPID TRANSFER PROTEIN_SEED STORAGE HELICAL DOMAIN-CONTAINING PROTEIN"/>
    <property type="match status" value="1"/>
</dbReference>
<dbReference type="InterPro" id="IPR036312">
    <property type="entry name" value="Bifun_inhib/LTP/seed_sf"/>
</dbReference>
<dbReference type="EMBL" id="JACEFO010002724">
    <property type="protein sequence ID" value="KAF8650527.1"/>
    <property type="molecule type" value="Genomic_DNA"/>
</dbReference>
<protein>
    <recommendedName>
        <fullName evidence="2">Bifunctional inhibitor/plant lipid transfer protein/seed storage helical domain-containing protein</fullName>
    </recommendedName>
</protein>
<accession>A0A835A2K0</accession>
<evidence type="ECO:0000256" key="1">
    <source>
        <dbReference type="SAM" id="SignalP"/>
    </source>
</evidence>
<feature type="signal peptide" evidence="1">
    <location>
        <begin position="1"/>
        <end position="27"/>
    </location>
</feature>
<feature type="domain" description="Bifunctional inhibitor/plant lipid transfer protein/seed storage helical" evidence="2">
    <location>
        <begin position="17"/>
        <end position="102"/>
    </location>
</feature>
<dbReference type="OrthoDB" id="654726at2759"/>
<proteinExistence type="predicted"/>
<dbReference type="PANTHER" id="PTHR33286">
    <property type="entry name" value="BIFUNCTIONAL INHIBITOR/LIPID-TRANSFER PROTEIN/SEED STORAGE 2S ALBUMIN SUPERFAMILY PROTEIN"/>
    <property type="match status" value="1"/>
</dbReference>
<dbReference type="Proteomes" id="UP000636709">
    <property type="component" value="Unassembled WGS sequence"/>
</dbReference>
<keyword evidence="1" id="KW-0732">Signal</keyword>